<organism evidence="2 3">
    <name type="scientific">Janthinobacterium agaricidamnosum NBRC 102515 = DSM 9628</name>
    <dbReference type="NCBI Taxonomy" id="1349767"/>
    <lineage>
        <taxon>Bacteria</taxon>
        <taxon>Pseudomonadati</taxon>
        <taxon>Pseudomonadota</taxon>
        <taxon>Betaproteobacteria</taxon>
        <taxon>Burkholderiales</taxon>
        <taxon>Oxalobacteraceae</taxon>
        <taxon>Janthinobacterium</taxon>
    </lineage>
</organism>
<dbReference type="Proteomes" id="UP000027604">
    <property type="component" value="Chromosome I"/>
</dbReference>
<feature type="domain" description="FecR N-terminal" evidence="1">
    <location>
        <begin position="2"/>
        <end position="36"/>
    </location>
</feature>
<dbReference type="AlphaFoldDB" id="W0V7R0"/>
<protein>
    <submittedName>
        <fullName evidence="2">Anti-FecI sigma factor, FecR</fullName>
    </submittedName>
</protein>
<evidence type="ECO:0000313" key="3">
    <source>
        <dbReference type="Proteomes" id="UP000027604"/>
    </source>
</evidence>
<dbReference type="EMBL" id="HG322949">
    <property type="protein sequence ID" value="CDG83383.1"/>
    <property type="molecule type" value="Genomic_DNA"/>
</dbReference>
<dbReference type="KEGG" id="jag:GJA_2752"/>
<reference evidence="2 3" key="1">
    <citation type="journal article" date="2015" name="Genome Announc.">
        <title>Genome Sequence of Mushroom Soft-Rot Pathogen Janthinobacterium agaricidamnosum.</title>
        <authorList>
            <person name="Graupner K."/>
            <person name="Lackner G."/>
            <person name="Hertweck C."/>
        </authorList>
    </citation>
    <scope>NUCLEOTIDE SEQUENCE [LARGE SCALE GENOMIC DNA]</scope>
    <source>
        <strain evidence="3">NBRC 102515 / DSM 9628</strain>
    </source>
</reference>
<dbReference type="HOGENOM" id="CLU_3153762_0_0_4"/>
<name>W0V7R0_9BURK</name>
<dbReference type="PATRIC" id="fig|1349767.4.peg.4479"/>
<keyword evidence="3" id="KW-1185">Reference proteome</keyword>
<dbReference type="Pfam" id="PF16220">
    <property type="entry name" value="DUF4880"/>
    <property type="match status" value="1"/>
</dbReference>
<gene>
    <name evidence="2" type="ORF">GJA_2752</name>
</gene>
<accession>W0V7R0</accession>
<proteinExistence type="predicted"/>
<dbReference type="InterPro" id="IPR032623">
    <property type="entry name" value="FecR_N"/>
</dbReference>
<evidence type="ECO:0000259" key="1">
    <source>
        <dbReference type="Pfam" id="PF16220"/>
    </source>
</evidence>
<evidence type="ECO:0000313" key="2">
    <source>
        <dbReference type="EMBL" id="CDG83383.1"/>
    </source>
</evidence>
<sequence>MLQHEGELSAAAQAELTAWLSAAPAHRAAYDEASRVWLATGLVPPSTF</sequence>